<organism evidence="3 4">
    <name type="scientific">Actinoplanes digitatis</name>
    <dbReference type="NCBI Taxonomy" id="1868"/>
    <lineage>
        <taxon>Bacteria</taxon>
        <taxon>Bacillati</taxon>
        <taxon>Actinomycetota</taxon>
        <taxon>Actinomycetes</taxon>
        <taxon>Micromonosporales</taxon>
        <taxon>Micromonosporaceae</taxon>
        <taxon>Actinoplanes</taxon>
    </lineage>
</organism>
<dbReference type="InterPro" id="IPR058502">
    <property type="entry name" value="PLL-like_beta-prop"/>
</dbReference>
<dbReference type="InterPro" id="IPR003737">
    <property type="entry name" value="GlcNAc_PI_deacetylase-related"/>
</dbReference>
<name>A0A7W7HYJ8_9ACTN</name>
<evidence type="ECO:0000259" key="2">
    <source>
        <dbReference type="Pfam" id="PF26607"/>
    </source>
</evidence>
<protein>
    <submittedName>
        <fullName evidence="3">LmbE family N-acetylglucosaminyl deacetylase</fullName>
    </submittedName>
</protein>
<sequence>MQIVAHCDDDLYFMNPALHHAISAGAPITSVYLTAGEADGRNVAYGVPDRSSHPVDHAGYAAARRNGIRSAYAEMATGDRDSPWRTEPARYAGVNVDVAVLIAVPRIRLVFVSLVGQEAATAGDPPQAIDSLWTGEIPALATLVPTGGAVTRKQKVSRDGLLDLLQEILAEARPTVVRIMDPDPDHKTYDRGEITYSDHAGHTAAAHFALHAVRRFERSNGRFPLVESYRGYYNRHWPRNLTEAAFATKRQILDTYGGTHGDRTAEIGCGDYLVGDQAHTTGYGQSTTQRYPGSASWLRLQPNGRLAAFAVIAGDVHLWQETKPGARTWTEPVRLGGGDLAPHLDVVAGPDGRLHLVGVRQPLTPSPRGQHRTLVVASQAEPNGSFGGWTELGNPAGRSADRTLRMREMGMPVAAVRPDGMLQVFVRNFGRGVSSRTQTGPKSWGPWSDLGGSRVQEGLAVATGRSGRLSLFAGTNNSVLVWNQEEDGSFAPPAALLRREATGPVSVAREHDGRLLLVYRAGGHGEVTILRQAREGAWPTVPAVIDGEGGFGPVAAFSAPGKDGETLLAHRNDQGTLSVSRQPTGKGMSQSWSAAGAMFVRTPAIATDAAARFVIAALGVDGVLRVARGSDDFSEWVALPSAGAAGV</sequence>
<dbReference type="SUPFAM" id="SSF102588">
    <property type="entry name" value="LmbE-like"/>
    <property type="match status" value="1"/>
</dbReference>
<dbReference type="GO" id="GO:0016811">
    <property type="term" value="F:hydrolase activity, acting on carbon-nitrogen (but not peptide) bonds, in linear amides"/>
    <property type="evidence" value="ECO:0007669"/>
    <property type="project" value="TreeGrafter"/>
</dbReference>
<proteinExistence type="predicted"/>
<dbReference type="InterPro" id="IPR024078">
    <property type="entry name" value="LmbE-like_dom_sf"/>
</dbReference>
<comment type="caution">
    <text evidence="3">The sequence shown here is derived from an EMBL/GenBank/DDBJ whole genome shotgun (WGS) entry which is preliminary data.</text>
</comment>
<evidence type="ECO:0000256" key="1">
    <source>
        <dbReference type="ARBA" id="ARBA00022833"/>
    </source>
</evidence>
<dbReference type="Proteomes" id="UP000578112">
    <property type="component" value="Unassembled WGS sequence"/>
</dbReference>
<gene>
    <name evidence="3" type="ORF">BJ971_003708</name>
</gene>
<dbReference type="EMBL" id="JACHNH010000001">
    <property type="protein sequence ID" value="MBB4763152.1"/>
    <property type="molecule type" value="Genomic_DNA"/>
</dbReference>
<dbReference type="Gene3D" id="2.120.10.70">
    <property type="entry name" value="Fucose-specific lectin"/>
    <property type="match status" value="1"/>
</dbReference>
<dbReference type="RefSeq" id="WP_184994489.1">
    <property type="nucleotide sequence ID" value="NZ_BOMK01000010.1"/>
</dbReference>
<dbReference type="Gene3D" id="3.40.50.10320">
    <property type="entry name" value="LmbE-like"/>
    <property type="match status" value="1"/>
</dbReference>
<dbReference type="SUPFAM" id="SSF89372">
    <property type="entry name" value="Fucose-specific lectin"/>
    <property type="match status" value="1"/>
</dbReference>
<dbReference type="Pfam" id="PF02585">
    <property type="entry name" value="PIG-L"/>
    <property type="match status" value="1"/>
</dbReference>
<feature type="domain" description="PLL-like beta propeller" evidence="2">
    <location>
        <begin position="304"/>
        <end position="639"/>
    </location>
</feature>
<dbReference type="PANTHER" id="PTHR12993">
    <property type="entry name" value="N-ACETYLGLUCOSAMINYL-PHOSPHATIDYLINOSITOL DE-N-ACETYLASE-RELATED"/>
    <property type="match status" value="1"/>
</dbReference>
<dbReference type="AlphaFoldDB" id="A0A7W7HYJ8"/>
<reference evidence="3 4" key="1">
    <citation type="submission" date="2020-08" db="EMBL/GenBank/DDBJ databases">
        <title>Sequencing the genomes of 1000 actinobacteria strains.</title>
        <authorList>
            <person name="Klenk H.-P."/>
        </authorList>
    </citation>
    <scope>NUCLEOTIDE SEQUENCE [LARGE SCALE GENOMIC DNA]</scope>
    <source>
        <strain evidence="3 4">DSM 43149</strain>
    </source>
</reference>
<evidence type="ECO:0000313" key="3">
    <source>
        <dbReference type="EMBL" id="MBB4763152.1"/>
    </source>
</evidence>
<dbReference type="Pfam" id="PF26607">
    <property type="entry name" value="DUF8189"/>
    <property type="match status" value="1"/>
</dbReference>
<keyword evidence="4" id="KW-1185">Reference proteome</keyword>
<accession>A0A7W7HYJ8</accession>
<evidence type="ECO:0000313" key="4">
    <source>
        <dbReference type="Proteomes" id="UP000578112"/>
    </source>
</evidence>
<keyword evidence="1" id="KW-0862">Zinc</keyword>
<dbReference type="GO" id="GO:0016137">
    <property type="term" value="P:glycoside metabolic process"/>
    <property type="evidence" value="ECO:0007669"/>
    <property type="project" value="UniProtKB-ARBA"/>
</dbReference>
<dbReference type="PANTHER" id="PTHR12993:SF26">
    <property type="entry name" value="1D-MYO-INOSITOL 2-ACETAMIDO-2-DEOXY-ALPHA-D-GLUCOPYRANOSIDE DEACETYLASE"/>
    <property type="match status" value="1"/>
</dbReference>